<evidence type="ECO:0000313" key="5">
    <source>
        <dbReference type="Proteomes" id="UP000518266"/>
    </source>
</evidence>
<keyword evidence="2" id="KW-0677">Repeat</keyword>
<dbReference type="EMBL" id="JAAKFY010000015">
    <property type="protein sequence ID" value="KAF3844805.1"/>
    <property type="molecule type" value="Genomic_DNA"/>
</dbReference>
<dbReference type="PANTHER" id="PTHR13720">
    <property type="entry name" value="WD-40 REPEAT PROTEIN"/>
    <property type="match status" value="1"/>
</dbReference>
<evidence type="ECO:0000256" key="1">
    <source>
        <dbReference type="ARBA" id="ARBA00022574"/>
    </source>
</evidence>
<dbReference type="Pfam" id="PF12894">
    <property type="entry name" value="ANAPC4_WD40"/>
    <property type="match status" value="1"/>
</dbReference>
<dbReference type="InterPro" id="IPR024977">
    <property type="entry name" value="Apc4-like_WD40_dom"/>
</dbReference>
<keyword evidence="5" id="KW-1185">Reference proteome</keyword>
<evidence type="ECO:0000313" key="4">
    <source>
        <dbReference type="EMBL" id="KAF3844805.1"/>
    </source>
</evidence>
<gene>
    <name evidence="4" type="ORF">F7725_007968</name>
</gene>
<comment type="caution">
    <text evidence="4">The sequence shown here is derived from an EMBL/GenBank/DDBJ whole genome shotgun (WGS) entry which is preliminary data.</text>
</comment>
<dbReference type="InterPro" id="IPR015943">
    <property type="entry name" value="WD40/YVTN_repeat-like_dom_sf"/>
</dbReference>
<dbReference type="Gene3D" id="2.130.10.10">
    <property type="entry name" value="YVTN repeat-like/Quinoprotein amine dehydrogenase"/>
    <property type="match status" value="1"/>
</dbReference>
<dbReference type="InterPro" id="IPR036322">
    <property type="entry name" value="WD40_repeat_dom_sf"/>
</dbReference>
<proteinExistence type="predicted"/>
<dbReference type="OrthoDB" id="47802at2759"/>
<dbReference type="InterPro" id="IPR050630">
    <property type="entry name" value="WD_repeat_EMAP"/>
</dbReference>
<dbReference type="AlphaFoldDB" id="A0A7J5Y5U9"/>
<dbReference type="PANTHER" id="PTHR13720:SF33">
    <property type="entry name" value="HELP DOMAIN-CONTAINING PROTEIN"/>
    <property type="match status" value="1"/>
</dbReference>
<organism evidence="4 5">
    <name type="scientific">Dissostichus mawsoni</name>
    <name type="common">Antarctic cod</name>
    <dbReference type="NCBI Taxonomy" id="36200"/>
    <lineage>
        <taxon>Eukaryota</taxon>
        <taxon>Metazoa</taxon>
        <taxon>Chordata</taxon>
        <taxon>Craniata</taxon>
        <taxon>Vertebrata</taxon>
        <taxon>Euteleostomi</taxon>
        <taxon>Actinopterygii</taxon>
        <taxon>Neopterygii</taxon>
        <taxon>Teleostei</taxon>
        <taxon>Neoteleostei</taxon>
        <taxon>Acanthomorphata</taxon>
        <taxon>Eupercaria</taxon>
        <taxon>Perciformes</taxon>
        <taxon>Notothenioidei</taxon>
        <taxon>Nototheniidae</taxon>
        <taxon>Dissostichus</taxon>
    </lineage>
</organism>
<dbReference type="Proteomes" id="UP000518266">
    <property type="component" value="Unassembled WGS sequence"/>
</dbReference>
<protein>
    <recommendedName>
        <fullName evidence="3">Anaphase-promoting complex subunit 4-like WD40 domain-containing protein</fullName>
    </recommendedName>
</protein>
<dbReference type="GO" id="GO:0008017">
    <property type="term" value="F:microtubule binding"/>
    <property type="evidence" value="ECO:0007669"/>
    <property type="project" value="TreeGrafter"/>
</dbReference>
<accession>A0A7J5Y5U9</accession>
<evidence type="ECO:0000256" key="2">
    <source>
        <dbReference type="ARBA" id="ARBA00022737"/>
    </source>
</evidence>
<keyword evidence="1" id="KW-0853">WD repeat</keyword>
<dbReference type="SUPFAM" id="SSF50978">
    <property type="entry name" value="WD40 repeat-like"/>
    <property type="match status" value="1"/>
</dbReference>
<name>A0A7J5Y5U9_DISMA</name>
<evidence type="ECO:0000259" key="3">
    <source>
        <dbReference type="Pfam" id="PF12894"/>
    </source>
</evidence>
<reference evidence="4 5" key="1">
    <citation type="submission" date="2020-03" db="EMBL/GenBank/DDBJ databases">
        <title>Dissostichus mawsoni Genome sequencing and assembly.</title>
        <authorList>
            <person name="Park H."/>
        </authorList>
    </citation>
    <scope>NUCLEOTIDE SEQUENCE [LARGE SCALE GENOMIC DNA]</scope>
    <source>
        <strain evidence="4">DM0001</strain>
        <tissue evidence="4">Muscle</tissue>
    </source>
</reference>
<sequence length="105" mass="11700">MAVLGKQKMLNKVNLGHPARTIAYSPEGDMVAIGMKNGEFIILLVASLKIWGKKRDRRSPIQDIRFSPNSRYLAVGSTESAVDFYDLTYGPQLNRINCCRDIPAS</sequence>
<feature type="domain" description="Anaphase-promoting complex subunit 4-like WD40" evidence="3">
    <location>
        <begin position="23"/>
        <end position="101"/>
    </location>
</feature>